<dbReference type="Proteomes" id="UP001549291">
    <property type="component" value="Unassembled WGS sequence"/>
</dbReference>
<comment type="caution">
    <text evidence="1">The sequence shown here is derived from an EMBL/GenBank/DDBJ whole genome shotgun (WGS) entry which is preliminary data.</text>
</comment>
<evidence type="ECO:0000313" key="1">
    <source>
        <dbReference type="EMBL" id="MET4717649.1"/>
    </source>
</evidence>
<dbReference type="Pfam" id="PF11154">
    <property type="entry name" value="DUF2934"/>
    <property type="match status" value="1"/>
</dbReference>
<dbReference type="InterPro" id="IPR021327">
    <property type="entry name" value="DUF2934"/>
</dbReference>
<organism evidence="1 2">
    <name type="scientific">Bradyrhizobium japonicum</name>
    <dbReference type="NCBI Taxonomy" id="375"/>
    <lineage>
        <taxon>Bacteria</taxon>
        <taxon>Pseudomonadati</taxon>
        <taxon>Pseudomonadota</taxon>
        <taxon>Alphaproteobacteria</taxon>
        <taxon>Hyphomicrobiales</taxon>
        <taxon>Nitrobacteraceae</taxon>
        <taxon>Bradyrhizobium</taxon>
    </lineage>
</organism>
<gene>
    <name evidence="1" type="ORF">ABIF63_001755</name>
</gene>
<evidence type="ECO:0008006" key="3">
    <source>
        <dbReference type="Google" id="ProtNLM"/>
    </source>
</evidence>
<name>A0ABV2RL47_BRAJP</name>
<protein>
    <recommendedName>
        <fullName evidence="3">DUF2934 domain-containing protein</fullName>
    </recommendedName>
</protein>
<sequence length="51" mass="6035">MSTEQQIREYAHLLWEKAGKPEGRDKEFWEAAEIELSTQNKEAQTQDIKLE</sequence>
<reference evidence="1 2" key="1">
    <citation type="submission" date="2024-06" db="EMBL/GenBank/DDBJ databases">
        <title>Genomic Encyclopedia of Type Strains, Phase V (KMG-V): Genome sequencing to study the core and pangenomes of soil and plant-associated prokaryotes.</title>
        <authorList>
            <person name="Whitman W."/>
        </authorList>
    </citation>
    <scope>NUCLEOTIDE SEQUENCE [LARGE SCALE GENOMIC DNA]</scope>
    <source>
        <strain evidence="1 2">USDA 160</strain>
    </source>
</reference>
<dbReference type="EMBL" id="JBEPTQ010000002">
    <property type="protein sequence ID" value="MET4717649.1"/>
    <property type="molecule type" value="Genomic_DNA"/>
</dbReference>
<dbReference type="RefSeq" id="WP_080584297.1">
    <property type="nucleotide sequence ID" value="NZ_CP126013.1"/>
</dbReference>
<accession>A0ABV2RL47</accession>
<keyword evidence="2" id="KW-1185">Reference proteome</keyword>
<evidence type="ECO:0000313" key="2">
    <source>
        <dbReference type="Proteomes" id="UP001549291"/>
    </source>
</evidence>
<proteinExistence type="predicted"/>